<dbReference type="RefSeq" id="WP_230777202.1">
    <property type="nucleotide sequence ID" value="NZ_JAJNCT010000020.1"/>
</dbReference>
<keyword evidence="4" id="KW-1185">Reference proteome</keyword>
<evidence type="ECO:0000259" key="2">
    <source>
        <dbReference type="Pfam" id="PF02698"/>
    </source>
</evidence>
<dbReference type="Pfam" id="PF02698">
    <property type="entry name" value="DUF218"/>
    <property type="match status" value="1"/>
</dbReference>
<reference evidence="3 4" key="1">
    <citation type="submission" date="2021-11" db="EMBL/GenBank/DDBJ databases">
        <title>Genome sequence.</title>
        <authorList>
            <person name="Sun Q."/>
        </authorList>
    </citation>
    <scope>NUCLEOTIDE SEQUENCE [LARGE SCALE GENOMIC DNA]</scope>
    <source>
        <strain evidence="3 4">KCTC 12005</strain>
    </source>
</reference>
<organism evidence="3 4">
    <name type="scientific">Comamonas koreensis</name>
    <dbReference type="NCBI Taxonomy" id="160825"/>
    <lineage>
        <taxon>Bacteria</taxon>
        <taxon>Pseudomonadati</taxon>
        <taxon>Pseudomonadota</taxon>
        <taxon>Betaproteobacteria</taxon>
        <taxon>Burkholderiales</taxon>
        <taxon>Comamonadaceae</taxon>
        <taxon>Comamonas</taxon>
    </lineage>
</organism>
<dbReference type="Proteomes" id="UP001199260">
    <property type="component" value="Unassembled WGS sequence"/>
</dbReference>
<evidence type="ECO:0000256" key="1">
    <source>
        <dbReference type="SAM" id="Phobius"/>
    </source>
</evidence>
<feature type="domain" description="DUF218" evidence="2">
    <location>
        <begin position="100"/>
        <end position="245"/>
    </location>
</feature>
<feature type="transmembrane region" description="Helical" evidence="1">
    <location>
        <begin position="62"/>
        <end position="82"/>
    </location>
</feature>
<dbReference type="InterPro" id="IPR003848">
    <property type="entry name" value="DUF218"/>
</dbReference>
<dbReference type="AlphaFoldDB" id="A0AAW4Y142"/>
<feature type="transmembrane region" description="Helical" evidence="1">
    <location>
        <begin position="34"/>
        <end position="55"/>
    </location>
</feature>
<dbReference type="EMBL" id="JAJNCT010000020">
    <property type="protein sequence ID" value="MCD2166604.1"/>
    <property type="molecule type" value="Genomic_DNA"/>
</dbReference>
<evidence type="ECO:0000313" key="3">
    <source>
        <dbReference type="EMBL" id="MCD2166604.1"/>
    </source>
</evidence>
<accession>A0AAW4Y142</accession>
<dbReference type="GO" id="GO:0005886">
    <property type="term" value="C:plasma membrane"/>
    <property type="evidence" value="ECO:0007669"/>
    <property type="project" value="TreeGrafter"/>
</dbReference>
<keyword evidence="1" id="KW-0812">Transmembrane</keyword>
<keyword evidence="1" id="KW-0472">Membrane</keyword>
<proteinExistence type="predicted"/>
<sequence length="256" mass="27393">MQRALLALAALVLLGLGIVPLAAGHFHLGVLVPVGLGLAGAYLVWRWSVVLAWCAAAPWRRALWRAAWLGLALWVLSVGWLWQHIAGLGQTPATTAPVAAIVVLGSGTQDGKPRPALAMRLDTAAQLAALQPKAVLAVTGGVDFGQEESEGAIMARYLAQTHGLDPATMVVEERSTSTVLNLEWTGPILQQRGVDLAQPIAIVSSDFHLWRALQIARSQGFSHPIGVAAPTPLLTRFNVWLREYFAVASSWALGEW</sequence>
<protein>
    <submittedName>
        <fullName evidence="3">YdcF family protein</fullName>
    </submittedName>
</protein>
<dbReference type="InterPro" id="IPR051599">
    <property type="entry name" value="Cell_Envelope_Assoc"/>
</dbReference>
<keyword evidence="1" id="KW-1133">Transmembrane helix</keyword>
<dbReference type="Gene3D" id="3.40.50.620">
    <property type="entry name" value="HUPs"/>
    <property type="match status" value="1"/>
</dbReference>
<dbReference type="PANTHER" id="PTHR30336:SF20">
    <property type="entry name" value="DUF218 DOMAIN-CONTAINING PROTEIN"/>
    <property type="match status" value="1"/>
</dbReference>
<name>A0AAW4Y142_9BURK</name>
<dbReference type="CDD" id="cd06259">
    <property type="entry name" value="YdcF-like"/>
    <property type="match status" value="1"/>
</dbReference>
<evidence type="ECO:0000313" key="4">
    <source>
        <dbReference type="Proteomes" id="UP001199260"/>
    </source>
</evidence>
<gene>
    <name evidence="3" type="ORF">LPW39_15885</name>
</gene>
<comment type="caution">
    <text evidence="3">The sequence shown here is derived from an EMBL/GenBank/DDBJ whole genome shotgun (WGS) entry which is preliminary data.</text>
</comment>
<dbReference type="InterPro" id="IPR014729">
    <property type="entry name" value="Rossmann-like_a/b/a_fold"/>
</dbReference>
<dbReference type="PANTHER" id="PTHR30336">
    <property type="entry name" value="INNER MEMBRANE PROTEIN, PROBABLE PERMEASE"/>
    <property type="match status" value="1"/>
</dbReference>